<protein>
    <recommendedName>
        <fullName evidence="3">HNH endonuclease</fullName>
    </recommendedName>
</protein>
<evidence type="ECO:0008006" key="3">
    <source>
        <dbReference type="Google" id="ProtNLM"/>
    </source>
</evidence>
<organism evidence="1 2">
    <name type="scientific">Teichococcus deserti</name>
    <dbReference type="NCBI Taxonomy" id="1817963"/>
    <lineage>
        <taxon>Bacteria</taxon>
        <taxon>Pseudomonadati</taxon>
        <taxon>Pseudomonadota</taxon>
        <taxon>Alphaproteobacteria</taxon>
        <taxon>Acetobacterales</taxon>
        <taxon>Roseomonadaceae</taxon>
        <taxon>Roseomonas</taxon>
    </lineage>
</organism>
<reference evidence="1 2" key="1">
    <citation type="submission" date="2016-10" db="EMBL/GenBank/DDBJ databases">
        <title>Draft Genome sequence of Roseomonas sp. strain M3.</title>
        <authorList>
            <person name="Subhash Y."/>
            <person name="Lee S."/>
        </authorList>
    </citation>
    <scope>NUCLEOTIDE SEQUENCE [LARGE SCALE GENOMIC DNA]</scope>
    <source>
        <strain evidence="1 2">M3</strain>
    </source>
</reference>
<evidence type="ECO:0000313" key="1">
    <source>
        <dbReference type="EMBL" id="ONG56954.1"/>
    </source>
</evidence>
<evidence type="ECO:0000313" key="2">
    <source>
        <dbReference type="Proteomes" id="UP000188879"/>
    </source>
</evidence>
<dbReference type="AlphaFoldDB" id="A0A1V2H5V3"/>
<comment type="caution">
    <text evidence="1">The sequence shown here is derived from an EMBL/GenBank/DDBJ whole genome shotgun (WGS) entry which is preliminary data.</text>
</comment>
<sequence length="73" mass="8554">MTIPEFRSYIASLFQDGMSWENYGRWHLDHIRPLIAFDLTDPAQAKAACHYTNLRPLWALENQRKHGKVLEAI</sequence>
<name>A0A1V2H5V3_9PROT</name>
<proteinExistence type="predicted"/>
<dbReference type="EMBL" id="MLCO01000032">
    <property type="protein sequence ID" value="ONG56954.1"/>
    <property type="molecule type" value="Genomic_DNA"/>
</dbReference>
<accession>A0A1V2H5V3</accession>
<gene>
    <name evidence="1" type="ORF">BKE38_05005</name>
</gene>
<keyword evidence="2" id="KW-1185">Reference proteome</keyword>
<dbReference type="Proteomes" id="UP000188879">
    <property type="component" value="Unassembled WGS sequence"/>
</dbReference>